<dbReference type="KEGG" id="bfx:BC359_10345"/>
<dbReference type="Proteomes" id="UP000664578">
    <property type="component" value="Unassembled WGS sequence"/>
</dbReference>
<reference evidence="3" key="1">
    <citation type="submission" date="2020-12" db="EMBL/GenBank/DDBJ databases">
        <title>PHA producing bacteria isolated from mangrove.</title>
        <authorList>
            <person name="Zheng W."/>
            <person name="Yu S."/>
            <person name="Huang Y."/>
        </authorList>
    </citation>
    <scope>NUCLEOTIDE SEQUENCE</scope>
    <source>
        <strain evidence="3">GN22-4</strain>
    </source>
</reference>
<dbReference type="PANTHER" id="PTHR43420">
    <property type="entry name" value="ACETYLTRANSFERASE"/>
    <property type="match status" value="1"/>
</dbReference>
<dbReference type="PANTHER" id="PTHR43420:SF52">
    <property type="entry name" value="N-ACETYLTRANSFERASE YODP"/>
    <property type="match status" value="1"/>
</dbReference>
<dbReference type="InterPro" id="IPR050680">
    <property type="entry name" value="YpeA/RimI_acetyltransf"/>
</dbReference>
<evidence type="ECO:0000256" key="1">
    <source>
        <dbReference type="ARBA" id="ARBA00022679"/>
    </source>
</evidence>
<dbReference type="InterPro" id="IPR016181">
    <property type="entry name" value="Acyl_CoA_acyltransferase"/>
</dbReference>
<organism evidence="3 4">
    <name type="scientific">Priestia flexa</name>
    <dbReference type="NCBI Taxonomy" id="86664"/>
    <lineage>
        <taxon>Bacteria</taxon>
        <taxon>Bacillati</taxon>
        <taxon>Bacillota</taxon>
        <taxon>Bacilli</taxon>
        <taxon>Bacillales</taxon>
        <taxon>Bacillaceae</taxon>
        <taxon>Priestia</taxon>
    </lineage>
</organism>
<keyword evidence="2" id="KW-0012">Acyltransferase</keyword>
<dbReference type="EMBL" id="JAEMWV010000005">
    <property type="protein sequence ID" value="MBN8252200.1"/>
    <property type="molecule type" value="Genomic_DNA"/>
</dbReference>
<dbReference type="SUPFAM" id="SSF55729">
    <property type="entry name" value="Acyl-CoA N-acyltransferases (Nat)"/>
    <property type="match status" value="1"/>
</dbReference>
<accession>A0A4P8X814</accession>
<dbReference type="GO" id="GO:0016747">
    <property type="term" value="F:acyltransferase activity, transferring groups other than amino-acyl groups"/>
    <property type="evidence" value="ECO:0007669"/>
    <property type="project" value="InterPro"/>
</dbReference>
<keyword evidence="1 3" id="KW-0808">Transferase</keyword>
<dbReference type="Pfam" id="PF00583">
    <property type="entry name" value="Acetyltransf_1"/>
    <property type="match status" value="1"/>
</dbReference>
<accession>A0A1N6ZDD5</accession>
<comment type="caution">
    <text evidence="3">The sequence shown here is derived from an EMBL/GenBank/DDBJ whole genome shotgun (WGS) entry which is preliminary data.</text>
</comment>
<name>A0A1N6ZDD5_9BACI</name>
<evidence type="ECO:0000313" key="4">
    <source>
        <dbReference type="Proteomes" id="UP000664578"/>
    </source>
</evidence>
<proteinExistence type="predicted"/>
<dbReference type="PROSITE" id="PS51186">
    <property type="entry name" value="GNAT"/>
    <property type="match status" value="1"/>
</dbReference>
<gene>
    <name evidence="3" type="ORF">JF537_11505</name>
</gene>
<dbReference type="Gene3D" id="3.40.630.30">
    <property type="match status" value="1"/>
</dbReference>
<evidence type="ECO:0000313" key="3">
    <source>
        <dbReference type="EMBL" id="MBN8252200.1"/>
    </source>
</evidence>
<dbReference type="CDD" id="cd04301">
    <property type="entry name" value="NAT_SF"/>
    <property type="match status" value="1"/>
</dbReference>
<protein>
    <submittedName>
        <fullName evidence="3">GNAT family N-acetyltransferase</fullName>
    </submittedName>
</protein>
<sequence>MNIRKAEKQEAGVISELLYSMLGQIARDHTASSADDEALRVLQTYVESDCSRYSYKNITVAELNEEIAGVMICYEGEQIEAFDQPMVSYVREKTGNSKWLPDRETEAGDFYLDSIVVGESYQGKGIGSMLLQSAFQEAESRKLPLTLNVEFDNEGARALYEKMDFYVTGTRYISGKPFYYMKRNA</sequence>
<dbReference type="AlphaFoldDB" id="A0A1N6ZDD5"/>
<dbReference type="RefSeq" id="WP_061785484.1">
    <property type="nucleotide sequence ID" value="NZ_CANLXW010000038.1"/>
</dbReference>
<evidence type="ECO:0000256" key="2">
    <source>
        <dbReference type="ARBA" id="ARBA00023315"/>
    </source>
</evidence>
<dbReference type="InterPro" id="IPR000182">
    <property type="entry name" value="GNAT_dom"/>
</dbReference>
<dbReference type="GeneID" id="93682647"/>